<dbReference type="InterPro" id="IPR004218">
    <property type="entry name" value="GSHS_ATP-bd"/>
</dbReference>
<evidence type="ECO:0000256" key="2">
    <source>
        <dbReference type="PROSITE-ProRule" id="PRU00409"/>
    </source>
</evidence>
<dbReference type="InterPro" id="IPR013815">
    <property type="entry name" value="ATP_grasp_subdomain_1"/>
</dbReference>
<dbReference type="Pfam" id="PF02951">
    <property type="entry name" value="GSH-S_N"/>
    <property type="match status" value="1"/>
</dbReference>
<dbReference type="SUPFAM" id="SSF56059">
    <property type="entry name" value="Glutathione synthetase ATP-binding domain-like"/>
    <property type="match status" value="1"/>
</dbReference>
<evidence type="ECO:0000313" key="4">
    <source>
        <dbReference type="EMBL" id="MEG3183055.1"/>
    </source>
</evidence>
<dbReference type="SUPFAM" id="SSF52440">
    <property type="entry name" value="PreATP-grasp domain"/>
    <property type="match status" value="1"/>
</dbReference>
<keyword evidence="2" id="KW-0547">Nucleotide-binding</keyword>
<dbReference type="EMBL" id="JAXGFP010000002">
    <property type="protein sequence ID" value="MEG3183055.1"/>
    <property type="molecule type" value="Genomic_DNA"/>
</dbReference>
<name>A0ABU7YVW1_9GAMM</name>
<keyword evidence="2" id="KW-0067">ATP-binding</keyword>
<organism evidence="4 5">
    <name type="scientific">Novilysobacter erysipheiresistens</name>
    <dbReference type="NCBI Taxonomy" id="1749332"/>
    <lineage>
        <taxon>Bacteria</taxon>
        <taxon>Pseudomonadati</taxon>
        <taxon>Pseudomonadota</taxon>
        <taxon>Gammaproteobacteria</taxon>
        <taxon>Lysobacterales</taxon>
        <taxon>Lysobacteraceae</taxon>
        <taxon>Novilysobacter</taxon>
    </lineage>
</organism>
<sequence length="362" mass="39810">MNAAPAKSDVRSTPIRIGFVINDMATEKNNYTTIRLARTAVNRGHGVALIGLGDFIYDANGTIRAKAHVPRRERYETDDELLADLQAEDGETQRISVEELDVLLLRSDPADEVVDRPWAPNSGLLFAQLAALRHVIVLNDPTHLTDASNKTYFQHFPEEVRPITCITRDAEEIKSFIAAHDGCGVIKPLQGSGGQSVFVVTPDSGGNLNQMIDAVTRDGYAIVQEYLPKAAEGDLRLITLNGRPLQIDGRYCCIRRYNESGDARSNISAGGKYEMAQPSEEALRVAEIVAPKLMRDGMYLAGLDIVGDKMMEINVDTPGGITMADDLTDIDFSGCIIGDLERKVRLRELYNRTLSNAELAMM</sequence>
<reference evidence="4 5" key="1">
    <citation type="journal article" date="2016" name="Int. J. Syst. Evol. Microbiol.">
        <title>Lysobacter erysipheiresistens sp. nov., an antagonist of powdery mildew, isolated from tobacco-cultivated soil.</title>
        <authorList>
            <person name="Xie B."/>
            <person name="Li T."/>
            <person name="Lin X."/>
            <person name="Wang C.J."/>
            <person name="Chen Y.J."/>
            <person name="Liu W.J."/>
            <person name="Zhao Z.W."/>
        </authorList>
    </citation>
    <scope>NUCLEOTIDE SEQUENCE [LARGE SCALE GENOMIC DNA]</scope>
    <source>
        <strain evidence="4 5">RS-LYSO-3</strain>
    </source>
</reference>
<dbReference type="Gene3D" id="3.30.470.20">
    <property type="entry name" value="ATP-grasp fold, B domain"/>
    <property type="match status" value="1"/>
</dbReference>
<protein>
    <recommendedName>
        <fullName evidence="3">ATP-grasp domain-containing protein</fullName>
    </recommendedName>
</protein>
<dbReference type="Pfam" id="PF02955">
    <property type="entry name" value="GSH-S_ATP"/>
    <property type="match status" value="1"/>
</dbReference>
<dbReference type="InterPro" id="IPR011761">
    <property type="entry name" value="ATP-grasp"/>
</dbReference>
<dbReference type="PANTHER" id="PTHR21621:SF4">
    <property type="entry name" value="GLUTATHIONE SYNTHETASE"/>
    <property type="match status" value="1"/>
</dbReference>
<proteinExistence type="predicted"/>
<evidence type="ECO:0000256" key="1">
    <source>
        <dbReference type="ARBA" id="ARBA00023211"/>
    </source>
</evidence>
<dbReference type="Gene3D" id="3.40.50.20">
    <property type="match status" value="1"/>
</dbReference>
<dbReference type="InterPro" id="IPR016185">
    <property type="entry name" value="PreATP-grasp_dom_sf"/>
</dbReference>
<comment type="caution">
    <text evidence="4">The sequence shown here is derived from an EMBL/GenBank/DDBJ whole genome shotgun (WGS) entry which is preliminary data.</text>
</comment>
<gene>
    <name evidence="4" type="ORF">SNE34_03390</name>
</gene>
<dbReference type="Proteomes" id="UP001355056">
    <property type="component" value="Unassembled WGS sequence"/>
</dbReference>
<keyword evidence="1" id="KW-0464">Manganese</keyword>
<evidence type="ECO:0000259" key="3">
    <source>
        <dbReference type="PROSITE" id="PS50975"/>
    </source>
</evidence>
<dbReference type="RefSeq" id="WP_332614740.1">
    <property type="nucleotide sequence ID" value="NZ_JAXGFP010000002.1"/>
</dbReference>
<accession>A0ABU7YVW1</accession>
<dbReference type="Gene3D" id="3.30.1490.20">
    <property type="entry name" value="ATP-grasp fold, A domain"/>
    <property type="match status" value="1"/>
</dbReference>
<keyword evidence="5" id="KW-1185">Reference proteome</keyword>
<feature type="domain" description="ATP-grasp" evidence="3">
    <location>
        <begin position="150"/>
        <end position="341"/>
    </location>
</feature>
<dbReference type="PANTHER" id="PTHR21621">
    <property type="entry name" value="RIBOSOMAL PROTEIN S6 MODIFICATION PROTEIN"/>
    <property type="match status" value="1"/>
</dbReference>
<evidence type="ECO:0000313" key="5">
    <source>
        <dbReference type="Proteomes" id="UP001355056"/>
    </source>
</evidence>
<dbReference type="InterPro" id="IPR004215">
    <property type="entry name" value="GSHS_N"/>
</dbReference>
<dbReference type="PROSITE" id="PS50975">
    <property type="entry name" value="ATP_GRASP"/>
    <property type="match status" value="1"/>
</dbReference>